<evidence type="ECO:0000313" key="3">
    <source>
        <dbReference type="Proteomes" id="UP000036334"/>
    </source>
</evidence>
<keyword evidence="3" id="KW-1185">Reference proteome</keyword>
<dbReference type="PANTHER" id="PTHR10909">
    <property type="entry name" value="ELECTRON TRANSPORT OXIDOREDUCTASE"/>
    <property type="match status" value="1"/>
</dbReference>
<dbReference type="GO" id="GO:0071949">
    <property type="term" value="F:FAD binding"/>
    <property type="evidence" value="ECO:0007669"/>
    <property type="project" value="InterPro"/>
</dbReference>
<comment type="caution">
    <text evidence="2">The sequence shown here is derived from an EMBL/GenBank/DDBJ whole genome shotgun (WGS) entry which is preliminary data.</text>
</comment>
<feature type="region of interest" description="Disordered" evidence="1">
    <location>
        <begin position="1"/>
        <end position="21"/>
    </location>
</feature>
<organism evidence="2 3">
    <name type="scientific">Mycobacterium haemophilum</name>
    <dbReference type="NCBI Taxonomy" id="29311"/>
    <lineage>
        <taxon>Bacteria</taxon>
        <taxon>Bacillati</taxon>
        <taxon>Actinomycetota</taxon>
        <taxon>Actinomycetes</taxon>
        <taxon>Mycobacteriales</taxon>
        <taxon>Mycobacteriaceae</taxon>
        <taxon>Mycobacterium</taxon>
    </lineage>
</organism>
<proteinExistence type="predicted"/>
<accession>A0A0I9TPI1</accession>
<dbReference type="GO" id="GO:0005504">
    <property type="term" value="F:fatty acid binding"/>
    <property type="evidence" value="ECO:0007669"/>
    <property type="project" value="TreeGrafter"/>
</dbReference>
<feature type="region of interest" description="Disordered" evidence="1">
    <location>
        <begin position="106"/>
        <end position="152"/>
    </location>
</feature>
<dbReference type="GO" id="GO:0003997">
    <property type="term" value="F:acyl-CoA oxidase activity"/>
    <property type="evidence" value="ECO:0007669"/>
    <property type="project" value="InterPro"/>
</dbReference>
<dbReference type="InterPro" id="IPR046373">
    <property type="entry name" value="Acyl-CoA_Oxase/DH_mid-dom_sf"/>
</dbReference>
<protein>
    <submittedName>
        <fullName evidence="2">Uncharacterized protein</fullName>
    </submittedName>
</protein>
<sequence length="200" mass="22157">MHCPSTGSAQQQNSAQHRAHQDDYPALHPNTVIARAKVFEQMKLIAAAGISDEGLRKEHGGTGDVGAAQEFVIDSPTPTARKDYIGGAAETASVAAIFAQLITIKDPRPRPAGKPAKQIRRRRSGRHLQLTDRQPEPPVLHHDRHVDPWTGHGRRRRLPLIARSYALQFAQNELVSRCHKLQTSDVTDADEQRELEARAI</sequence>
<evidence type="ECO:0000256" key="1">
    <source>
        <dbReference type="SAM" id="MobiDB-lite"/>
    </source>
</evidence>
<dbReference type="GO" id="GO:0055088">
    <property type="term" value="P:lipid homeostasis"/>
    <property type="evidence" value="ECO:0007669"/>
    <property type="project" value="TreeGrafter"/>
</dbReference>
<dbReference type="PATRIC" id="fig|29311.18.peg.670"/>
<gene>
    <name evidence="2" type="ORF">ABH38_07855</name>
</gene>
<dbReference type="AlphaFoldDB" id="A0A0I9TPI1"/>
<dbReference type="GO" id="GO:0033540">
    <property type="term" value="P:fatty acid beta-oxidation using acyl-CoA oxidase"/>
    <property type="evidence" value="ECO:0007669"/>
    <property type="project" value="TreeGrafter"/>
</dbReference>
<dbReference type="Proteomes" id="UP000036334">
    <property type="component" value="Unassembled WGS sequence"/>
</dbReference>
<evidence type="ECO:0000313" key="2">
    <source>
        <dbReference type="EMBL" id="KLO37334.1"/>
    </source>
</evidence>
<feature type="compositionally biased region" description="Basic and acidic residues" evidence="1">
    <location>
        <begin position="129"/>
        <end position="147"/>
    </location>
</feature>
<feature type="compositionally biased region" description="Polar residues" evidence="1">
    <location>
        <begin position="1"/>
        <end position="16"/>
    </location>
</feature>
<reference evidence="2 3" key="1">
    <citation type="submission" date="2015-05" db="EMBL/GenBank/DDBJ databases">
        <title>Genome sequence of Mycobacterium haemophilum.</title>
        <authorList>
            <person name="Greninger A.L."/>
            <person name="Cunningham G."/>
            <person name="Miller S."/>
        </authorList>
    </citation>
    <scope>NUCLEOTIDE SEQUENCE [LARGE SCALE GENOMIC DNA]</scope>
    <source>
        <strain evidence="3">UC1</strain>
    </source>
</reference>
<dbReference type="InterPro" id="IPR012258">
    <property type="entry name" value="Acyl-CoA_oxidase"/>
</dbReference>
<name>A0A0I9TPI1_9MYCO</name>
<dbReference type="Gene3D" id="2.40.110.10">
    <property type="entry name" value="Butyryl-CoA Dehydrogenase, subunit A, domain 2"/>
    <property type="match status" value="1"/>
</dbReference>
<feature type="compositionally biased region" description="Basic residues" evidence="1">
    <location>
        <begin position="117"/>
        <end position="126"/>
    </location>
</feature>
<dbReference type="STRING" id="1202450.B586_09435"/>
<dbReference type="EMBL" id="LDPR01000005">
    <property type="protein sequence ID" value="KLO37334.1"/>
    <property type="molecule type" value="Genomic_DNA"/>
</dbReference>